<reference evidence="1 2" key="1">
    <citation type="submission" date="2017-06" db="EMBL/GenBank/DDBJ databases">
        <title>Global population genomics of the pathogenic fungus Cryptococcus neoformans var. grubii.</title>
        <authorList>
            <person name="Cuomo C."/>
            <person name="Litvintseva A."/>
            <person name="Chen Y."/>
            <person name="Young S."/>
            <person name="Zeng Q."/>
            <person name="Chapman S."/>
            <person name="Gujja S."/>
            <person name="Saif S."/>
            <person name="Birren B."/>
        </authorList>
    </citation>
    <scope>NUCLEOTIDE SEQUENCE [LARGE SCALE GENOMIC DNA]</scope>
    <source>
        <strain evidence="1 2">Tu259-1</strain>
    </source>
</reference>
<gene>
    <name evidence="1" type="ORF">C361_05862</name>
</gene>
<organism evidence="1 2">
    <name type="scientific">Cryptococcus neoformans Tu259-1</name>
    <dbReference type="NCBI Taxonomy" id="1230072"/>
    <lineage>
        <taxon>Eukaryota</taxon>
        <taxon>Fungi</taxon>
        <taxon>Dikarya</taxon>
        <taxon>Basidiomycota</taxon>
        <taxon>Agaricomycotina</taxon>
        <taxon>Tremellomycetes</taxon>
        <taxon>Tremellales</taxon>
        <taxon>Cryptococcaceae</taxon>
        <taxon>Cryptococcus</taxon>
        <taxon>Cryptococcus neoformans species complex</taxon>
    </lineage>
</organism>
<proteinExistence type="predicted"/>
<dbReference type="AlphaFoldDB" id="A0A854QCI8"/>
<evidence type="ECO:0000313" key="2">
    <source>
        <dbReference type="Proteomes" id="UP000199727"/>
    </source>
</evidence>
<accession>A0A854QCI8</accession>
<sequence length="171" mass="19098">MIKALSPSKMVNDGIVLRARGYDYIAYGIDDHGWVAPNIRRRNMSTKDTWPNQTIGWVDLNKDDMVGTISCVNMTMGYLSSYIPNFKERLFYHIPLPPHCLQAYADAADRPCNMRWSQRPYLDLTHIQTILGNSNSNTKLGVNNIKSGTCEVEVGPGQGEIVLGGFCPMNG</sequence>
<comment type="caution">
    <text evidence="1">The sequence shown here is derived from an EMBL/GenBank/DDBJ whole genome shotgun (WGS) entry which is preliminary data.</text>
</comment>
<protein>
    <submittedName>
        <fullName evidence="1">Uncharacterized protein</fullName>
    </submittedName>
</protein>
<name>A0A854QCI8_CRYNE</name>
<evidence type="ECO:0000313" key="1">
    <source>
        <dbReference type="EMBL" id="OXG13722.1"/>
    </source>
</evidence>
<dbReference type="Proteomes" id="UP000199727">
    <property type="component" value="Unassembled WGS sequence"/>
</dbReference>
<dbReference type="EMBL" id="AMKT01000078">
    <property type="protein sequence ID" value="OXG13722.1"/>
    <property type="molecule type" value="Genomic_DNA"/>
</dbReference>
<dbReference type="OrthoDB" id="2594386at2759"/>